<dbReference type="AlphaFoldDB" id="A0A8K1GWT9"/>
<comment type="caution">
    <text evidence="1">The sequence shown here is derived from an EMBL/GenBank/DDBJ whole genome shotgun (WGS) entry which is preliminary data.</text>
</comment>
<feature type="non-terminal residue" evidence="1">
    <location>
        <position position="52"/>
    </location>
</feature>
<proteinExistence type="predicted"/>
<keyword evidence="2" id="KW-1185">Reference proteome</keyword>
<protein>
    <submittedName>
        <fullName evidence="1">Uncharacterized protein</fullName>
    </submittedName>
</protein>
<dbReference type="Proteomes" id="UP000796761">
    <property type="component" value="Unassembled WGS sequence"/>
</dbReference>
<organism evidence="1 2">
    <name type="scientific">Zosterops borbonicus</name>
    <dbReference type="NCBI Taxonomy" id="364589"/>
    <lineage>
        <taxon>Eukaryota</taxon>
        <taxon>Metazoa</taxon>
        <taxon>Chordata</taxon>
        <taxon>Craniata</taxon>
        <taxon>Vertebrata</taxon>
        <taxon>Euteleostomi</taxon>
        <taxon>Archelosauria</taxon>
        <taxon>Archosauria</taxon>
        <taxon>Dinosauria</taxon>
        <taxon>Saurischia</taxon>
        <taxon>Theropoda</taxon>
        <taxon>Coelurosauria</taxon>
        <taxon>Aves</taxon>
        <taxon>Neognathae</taxon>
        <taxon>Neoaves</taxon>
        <taxon>Telluraves</taxon>
        <taxon>Australaves</taxon>
        <taxon>Passeriformes</taxon>
        <taxon>Sylvioidea</taxon>
        <taxon>Zosteropidae</taxon>
        <taxon>Zosterops</taxon>
    </lineage>
</organism>
<feature type="non-terminal residue" evidence="1">
    <location>
        <position position="1"/>
    </location>
</feature>
<gene>
    <name evidence="1" type="ORF">HGM15179_001783</name>
</gene>
<dbReference type="OrthoDB" id="10332840at2759"/>
<sequence length="52" mass="5782">ELHNEGGYHPGVISSLFLNLQREDAVNKAVMALRFLPRYQESSGAVLDHLST</sequence>
<evidence type="ECO:0000313" key="2">
    <source>
        <dbReference type="Proteomes" id="UP000796761"/>
    </source>
</evidence>
<dbReference type="EMBL" id="SWJQ01000028">
    <property type="protein sequence ID" value="TRZ25286.1"/>
    <property type="molecule type" value="Genomic_DNA"/>
</dbReference>
<reference evidence="1" key="1">
    <citation type="submission" date="2019-04" db="EMBL/GenBank/DDBJ databases">
        <title>Genome assembly of Zosterops borbonicus 15179.</title>
        <authorList>
            <person name="Leroy T."/>
            <person name="Anselmetti Y."/>
            <person name="Tilak M.-K."/>
            <person name="Nabholz B."/>
        </authorList>
    </citation>
    <scope>NUCLEOTIDE SEQUENCE</scope>
    <source>
        <strain evidence="1">HGM_15179</strain>
        <tissue evidence="1">Muscle</tissue>
    </source>
</reference>
<evidence type="ECO:0000313" key="1">
    <source>
        <dbReference type="EMBL" id="TRZ25286.1"/>
    </source>
</evidence>
<accession>A0A8K1GWT9</accession>
<name>A0A8K1GWT9_9PASS</name>